<organism evidence="3 4">
    <name type="scientific">Bemisia tabaci</name>
    <name type="common">Sweetpotato whitefly</name>
    <name type="synonym">Aleurodes tabaci</name>
    <dbReference type="NCBI Taxonomy" id="7038"/>
    <lineage>
        <taxon>Eukaryota</taxon>
        <taxon>Metazoa</taxon>
        <taxon>Ecdysozoa</taxon>
        <taxon>Arthropoda</taxon>
        <taxon>Hexapoda</taxon>
        <taxon>Insecta</taxon>
        <taxon>Pterygota</taxon>
        <taxon>Neoptera</taxon>
        <taxon>Paraneoptera</taxon>
        <taxon>Hemiptera</taxon>
        <taxon>Sternorrhyncha</taxon>
        <taxon>Aleyrodoidea</taxon>
        <taxon>Aleyrodidae</taxon>
        <taxon>Aleyrodinae</taxon>
        <taxon>Bemisia</taxon>
    </lineage>
</organism>
<protein>
    <submittedName>
        <fullName evidence="3">Uncharacterized protein</fullName>
    </submittedName>
</protein>
<feature type="compositionally biased region" description="Gly residues" evidence="1">
    <location>
        <begin position="38"/>
        <end position="53"/>
    </location>
</feature>
<dbReference type="EMBL" id="OU963862">
    <property type="protein sequence ID" value="CAH0753855.1"/>
    <property type="molecule type" value="Genomic_DNA"/>
</dbReference>
<feature type="region of interest" description="Disordered" evidence="1">
    <location>
        <begin position="317"/>
        <end position="353"/>
    </location>
</feature>
<feature type="region of interest" description="Disordered" evidence="1">
    <location>
        <begin position="244"/>
        <end position="297"/>
    </location>
</feature>
<sequence>MKVGTSLLLAALSVAARSVAGAGISSTTAFPTTVTIGGRAGGGGATTPGGGGTTPERAARSLFDLDATLRQWVDSPVPEQELKAVREQMARTKRNGDDFLTSALTSKSGFLESLKTAYGDIQAPSTYPEPEKKSFNLLGFKKAIFGTLLQAVKAITGGVIALKGQLIKVTGHIAATKGKVLATKGDVISELGRHIASKALAQPFYHYEGLGGGHTGYSAPSAPSYGYHGYGSYHSSYPTAPVYGPPHHSSHSSYPSGPSSYYTDYHRLSRQSKPGYPAPNVPGAPAPAGAPQPHAGQLPPGVQAGLLVLKPVQVPLGHNGHTQGPPLLPNKAATLPPSTYSSVQPSGFSHPPPPVNVNVNPQQSPYSVAPQLFHNPVQPRYPPSSGAYQVNPSPESFENYDQQESRFQYPSQPNQNGYHEATKRSPIKRLFEVPTGPGYDFAS</sequence>
<keyword evidence="2" id="KW-0732">Signal</keyword>
<accession>A0A9P0FYA0</accession>
<proteinExistence type="predicted"/>
<feature type="compositionally biased region" description="Polar residues" evidence="1">
    <location>
        <begin position="336"/>
        <end position="347"/>
    </location>
</feature>
<dbReference type="AlphaFoldDB" id="A0A9P0FYA0"/>
<gene>
    <name evidence="3" type="ORF">BEMITA_LOCUS1141</name>
</gene>
<feature type="region of interest" description="Disordered" evidence="1">
    <location>
        <begin position="378"/>
        <end position="443"/>
    </location>
</feature>
<feature type="chain" id="PRO_5040314376" evidence="2">
    <location>
        <begin position="22"/>
        <end position="443"/>
    </location>
</feature>
<name>A0A9P0FYA0_BEMTA</name>
<evidence type="ECO:0000256" key="1">
    <source>
        <dbReference type="SAM" id="MobiDB-lite"/>
    </source>
</evidence>
<feature type="region of interest" description="Disordered" evidence="1">
    <location>
        <begin position="35"/>
        <end position="56"/>
    </location>
</feature>
<reference evidence="3" key="1">
    <citation type="submission" date="2021-12" db="EMBL/GenBank/DDBJ databases">
        <authorList>
            <person name="King R."/>
        </authorList>
    </citation>
    <scope>NUCLEOTIDE SEQUENCE</scope>
</reference>
<evidence type="ECO:0000313" key="3">
    <source>
        <dbReference type="EMBL" id="CAH0753855.1"/>
    </source>
</evidence>
<dbReference type="Proteomes" id="UP001152759">
    <property type="component" value="Chromosome 1"/>
</dbReference>
<feature type="signal peptide" evidence="2">
    <location>
        <begin position="1"/>
        <end position="21"/>
    </location>
</feature>
<feature type="compositionally biased region" description="Polar residues" evidence="1">
    <location>
        <begin position="386"/>
        <end position="417"/>
    </location>
</feature>
<keyword evidence="4" id="KW-1185">Reference proteome</keyword>
<feature type="compositionally biased region" description="Pro residues" evidence="1">
    <location>
        <begin position="276"/>
        <end position="290"/>
    </location>
</feature>
<evidence type="ECO:0000313" key="4">
    <source>
        <dbReference type="Proteomes" id="UP001152759"/>
    </source>
</evidence>
<feature type="compositionally biased region" description="Low complexity" evidence="1">
    <location>
        <begin position="245"/>
        <end position="262"/>
    </location>
</feature>
<evidence type="ECO:0000256" key="2">
    <source>
        <dbReference type="SAM" id="SignalP"/>
    </source>
</evidence>
<dbReference type="OrthoDB" id="8195535at2759"/>